<dbReference type="GO" id="GO:0045493">
    <property type="term" value="P:xylan catabolic process"/>
    <property type="evidence" value="ECO:0007669"/>
    <property type="project" value="UniProtKB-KW"/>
</dbReference>
<dbReference type="RefSeq" id="WP_330929833.1">
    <property type="nucleotide sequence ID" value="NZ_CP119075.1"/>
</dbReference>
<dbReference type="Proteomes" id="UP001218638">
    <property type="component" value="Chromosome"/>
</dbReference>
<dbReference type="InterPro" id="IPR052176">
    <property type="entry name" value="Glycosyl_Hydrlase_43_Enz"/>
</dbReference>
<dbReference type="InterPro" id="IPR006710">
    <property type="entry name" value="Glyco_hydro_43"/>
</dbReference>
<dbReference type="EMBL" id="CP119075">
    <property type="protein sequence ID" value="WED63626.1"/>
    <property type="molecule type" value="Genomic_DNA"/>
</dbReference>
<evidence type="ECO:0000256" key="1">
    <source>
        <dbReference type="ARBA" id="ARBA00009865"/>
    </source>
</evidence>
<proteinExistence type="inferred from homology"/>
<feature type="region of interest" description="Disordered" evidence="9">
    <location>
        <begin position="294"/>
        <end position="327"/>
    </location>
</feature>
<keyword evidence="5 8" id="KW-0326">Glycosidase</keyword>
<name>A0AAE9ZUM8_9BACT</name>
<evidence type="ECO:0000256" key="9">
    <source>
        <dbReference type="SAM" id="MobiDB-lite"/>
    </source>
</evidence>
<comment type="similarity">
    <text evidence="1 8">Belongs to the glycosyl hydrolase 43 family.</text>
</comment>
<dbReference type="PANTHER" id="PTHR43772:SF2">
    <property type="entry name" value="PUTATIVE (AFU_ORTHOLOGUE AFUA_2G04480)-RELATED"/>
    <property type="match status" value="1"/>
</dbReference>
<sequence>MALTSRTYVNPVGAKPIVMGDPFAWQHAGNYYLTGTTDPEAGFRGYRSANLVDWTETGWLWRRQPDSWVDGRLWAPEVCAWRGKFYLTYSGTLRGVAPMRMLMGLAVSDHPEGPYRDLRTPWFDPGYSTIDGHLFIDDDDTPYLYFSRNGSRDGYDYGILYGVRLSEDLLTPVGEPIRLMEADQPWETEIRDWNRCNEGAAVIRVGSHYAMTYSANHYMHASYGIGAATAPHPLGPWTKDPANPIVSSDPAVGASGPGHNSIVWSPDRSERFMVYHAHADPTQPSDRRVVYIDRLDSDPDTGRLSLRGPTRSPQAWPRGVGGEVSAG</sequence>
<dbReference type="PANTHER" id="PTHR43772">
    <property type="entry name" value="ENDO-1,4-BETA-XYLANASE"/>
    <property type="match status" value="1"/>
</dbReference>
<evidence type="ECO:0000256" key="6">
    <source>
        <dbReference type="PIRSR" id="PIRSR606710-1"/>
    </source>
</evidence>
<evidence type="ECO:0000256" key="8">
    <source>
        <dbReference type="RuleBase" id="RU361187"/>
    </source>
</evidence>
<evidence type="ECO:0000256" key="7">
    <source>
        <dbReference type="PIRSR" id="PIRSR606710-2"/>
    </source>
</evidence>
<gene>
    <name evidence="10" type="ORF">PXH66_14915</name>
</gene>
<accession>A0AAE9ZUM8</accession>
<protein>
    <submittedName>
        <fullName evidence="10">Glycoside hydrolase family 43 protein</fullName>
    </submittedName>
</protein>
<dbReference type="SUPFAM" id="SSF75005">
    <property type="entry name" value="Arabinanase/levansucrase/invertase"/>
    <property type="match status" value="1"/>
</dbReference>
<keyword evidence="4" id="KW-0119">Carbohydrate metabolism</keyword>
<evidence type="ECO:0000256" key="4">
    <source>
        <dbReference type="ARBA" id="ARBA00023277"/>
    </source>
</evidence>
<organism evidence="10 11">
    <name type="scientific">Synoicihabitans lomoniglobus</name>
    <dbReference type="NCBI Taxonomy" id="2909285"/>
    <lineage>
        <taxon>Bacteria</taxon>
        <taxon>Pseudomonadati</taxon>
        <taxon>Verrucomicrobiota</taxon>
        <taxon>Opitutia</taxon>
        <taxon>Opitutales</taxon>
        <taxon>Opitutaceae</taxon>
        <taxon>Synoicihabitans</taxon>
    </lineage>
</organism>
<dbReference type="CDD" id="cd08991">
    <property type="entry name" value="GH43_HoAraf43-like"/>
    <property type="match status" value="1"/>
</dbReference>
<keyword evidence="2" id="KW-0624">Polysaccharide degradation</keyword>
<feature type="site" description="Important for catalytic activity, responsible for pKa modulation of the active site Glu and correct orientation of both the proton donor and substrate" evidence="7">
    <location>
        <position position="131"/>
    </location>
</feature>
<feature type="active site" description="Proton acceptor" evidence="6">
    <location>
        <position position="21"/>
    </location>
</feature>
<dbReference type="InterPro" id="IPR023296">
    <property type="entry name" value="Glyco_hydro_beta-prop_sf"/>
</dbReference>
<evidence type="ECO:0000313" key="11">
    <source>
        <dbReference type="Proteomes" id="UP001218638"/>
    </source>
</evidence>
<evidence type="ECO:0000256" key="2">
    <source>
        <dbReference type="ARBA" id="ARBA00022651"/>
    </source>
</evidence>
<dbReference type="KEGG" id="slom:PXH66_14915"/>
<dbReference type="AlphaFoldDB" id="A0AAE9ZUM8"/>
<keyword evidence="2" id="KW-0858">Xylan degradation</keyword>
<keyword evidence="11" id="KW-1185">Reference proteome</keyword>
<dbReference type="Gene3D" id="2.115.10.20">
    <property type="entry name" value="Glycosyl hydrolase domain, family 43"/>
    <property type="match status" value="1"/>
</dbReference>
<evidence type="ECO:0000256" key="5">
    <source>
        <dbReference type="ARBA" id="ARBA00023295"/>
    </source>
</evidence>
<evidence type="ECO:0000256" key="3">
    <source>
        <dbReference type="ARBA" id="ARBA00022801"/>
    </source>
</evidence>
<feature type="active site" description="Proton donor" evidence="6">
    <location>
        <position position="198"/>
    </location>
</feature>
<evidence type="ECO:0000313" key="10">
    <source>
        <dbReference type="EMBL" id="WED63626.1"/>
    </source>
</evidence>
<dbReference type="Pfam" id="PF04616">
    <property type="entry name" value="Glyco_hydro_43"/>
    <property type="match status" value="1"/>
</dbReference>
<reference evidence="10" key="1">
    <citation type="submission" date="2023-03" db="EMBL/GenBank/DDBJ databases">
        <title>Lomoglobus Profundus gen. nov., sp. nov., a novel member of the phylum Verrucomicrobia, isolated from deep-marine sediment of South China Sea.</title>
        <authorList>
            <person name="Ahmad T."/>
            <person name="Ishaq S.E."/>
            <person name="Wang F."/>
        </authorList>
    </citation>
    <scope>NUCLEOTIDE SEQUENCE</scope>
    <source>
        <strain evidence="10">LMO-M01</strain>
    </source>
</reference>
<dbReference type="GO" id="GO:0004553">
    <property type="term" value="F:hydrolase activity, hydrolyzing O-glycosyl compounds"/>
    <property type="evidence" value="ECO:0007669"/>
    <property type="project" value="InterPro"/>
</dbReference>
<keyword evidence="3 8" id="KW-0378">Hydrolase</keyword>